<dbReference type="Pfam" id="PF16695">
    <property type="entry name" value="Tai4"/>
    <property type="match status" value="1"/>
</dbReference>
<evidence type="ECO:0008006" key="4">
    <source>
        <dbReference type="Google" id="ProtNLM"/>
    </source>
</evidence>
<dbReference type="Proteomes" id="UP000316142">
    <property type="component" value="Unassembled WGS sequence"/>
</dbReference>
<sequence>MKKVLILLALISSPAALAITPPAVNSFTQSQIFSNWLLSRCAGKVSAEKAFTDDAFKSASAWLEASHLPVDAFTDGDKLISAYLKMNLTGSVAGNFNMMKCTLLSQSQDANALYNKYKK</sequence>
<dbReference type="EMBL" id="VHIZ01000050">
    <property type="protein sequence ID" value="TPV24276.1"/>
    <property type="molecule type" value="Genomic_DNA"/>
</dbReference>
<evidence type="ECO:0000313" key="3">
    <source>
        <dbReference type="Proteomes" id="UP000316142"/>
    </source>
</evidence>
<proteinExistence type="predicted"/>
<dbReference type="RefSeq" id="WP_009090747.1">
    <property type="nucleotide sequence ID" value="NZ_CP122311.1"/>
</dbReference>
<organism evidence="2 3">
    <name type="scientific">Pantoea anthophila</name>
    <dbReference type="NCBI Taxonomy" id="470931"/>
    <lineage>
        <taxon>Bacteria</taxon>
        <taxon>Pseudomonadati</taxon>
        <taxon>Pseudomonadota</taxon>
        <taxon>Gammaproteobacteria</taxon>
        <taxon>Enterobacterales</taxon>
        <taxon>Erwiniaceae</taxon>
        <taxon>Pantoea</taxon>
    </lineage>
</organism>
<feature type="signal peptide" evidence="1">
    <location>
        <begin position="1"/>
        <end position="18"/>
    </location>
</feature>
<gene>
    <name evidence="2" type="ORF">FJW00_12155</name>
</gene>
<accession>A0ABY2Z9U0</accession>
<comment type="caution">
    <text evidence="2">The sequence shown here is derived from an EMBL/GenBank/DDBJ whole genome shotgun (WGS) entry which is preliminary data.</text>
</comment>
<evidence type="ECO:0000313" key="2">
    <source>
        <dbReference type="EMBL" id="TPV24276.1"/>
    </source>
</evidence>
<keyword evidence="1" id="KW-0732">Signal</keyword>
<dbReference type="InterPro" id="IPR032032">
    <property type="entry name" value="Tai4"/>
</dbReference>
<feature type="chain" id="PRO_5047311359" description="Type VI secretion protein" evidence="1">
    <location>
        <begin position="19"/>
        <end position="119"/>
    </location>
</feature>
<keyword evidence="3" id="KW-1185">Reference proteome</keyword>
<reference evidence="2 3" key="1">
    <citation type="submission" date="2019-06" db="EMBL/GenBank/DDBJ databases">
        <title>Taxogenomics and systematics of the genus Pantoea.</title>
        <authorList>
            <person name="Tambong J.T."/>
        </authorList>
    </citation>
    <scope>NUCLEOTIDE SEQUENCE [LARGE SCALE GENOMIC DNA]</scope>
    <source>
        <strain evidence="2 3">LMG 2558</strain>
    </source>
</reference>
<name>A0ABY2Z9U0_9GAMM</name>
<dbReference type="InterPro" id="IPR038314">
    <property type="entry name" value="T6SS_sf"/>
</dbReference>
<protein>
    <recommendedName>
        <fullName evidence="4">Type VI secretion protein</fullName>
    </recommendedName>
</protein>
<dbReference type="Gene3D" id="1.20.120.1620">
    <property type="match status" value="1"/>
</dbReference>
<evidence type="ECO:0000256" key="1">
    <source>
        <dbReference type="SAM" id="SignalP"/>
    </source>
</evidence>